<dbReference type="InterPro" id="IPR014001">
    <property type="entry name" value="Helicase_ATP-bd"/>
</dbReference>
<name>S8CFS8_9LAMI</name>
<keyword evidence="6" id="KW-0694">RNA-binding</keyword>
<evidence type="ECO:0000256" key="7">
    <source>
        <dbReference type="ARBA" id="ARBA00047984"/>
    </source>
</evidence>
<dbReference type="GO" id="GO:0005634">
    <property type="term" value="C:nucleus"/>
    <property type="evidence" value="ECO:0007669"/>
    <property type="project" value="TreeGrafter"/>
</dbReference>
<dbReference type="Pfam" id="PF00270">
    <property type="entry name" value="DEAD"/>
    <property type="match status" value="1"/>
</dbReference>
<dbReference type="GO" id="GO:0003724">
    <property type="term" value="F:RNA helicase activity"/>
    <property type="evidence" value="ECO:0007669"/>
    <property type="project" value="UniProtKB-EC"/>
</dbReference>
<dbReference type="FunFam" id="3.40.50.300:FF:000526">
    <property type="entry name" value="DExH-box ATP-dependent RNA helicase DExH3"/>
    <property type="match status" value="1"/>
</dbReference>
<evidence type="ECO:0000256" key="1">
    <source>
        <dbReference type="ARBA" id="ARBA00012552"/>
    </source>
</evidence>
<evidence type="ECO:0000313" key="10">
    <source>
        <dbReference type="EMBL" id="EPS63336.1"/>
    </source>
</evidence>
<keyword evidence="2" id="KW-0547">Nucleotide-binding</keyword>
<dbReference type="CDD" id="cd17917">
    <property type="entry name" value="DEXHc_RHA-like"/>
    <property type="match status" value="1"/>
</dbReference>
<feature type="non-terminal residue" evidence="10">
    <location>
        <position position="1"/>
    </location>
</feature>
<evidence type="ECO:0000256" key="2">
    <source>
        <dbReference type="ARBA" id="ARBA00022741"/>
    </source>
</evidence>
<dbReference type="InterPro" id="IPR011545">
    <property type="entry name" value="DEAD/DEAH_box_helicase_dom"/>
</dbReference>
<dbReference type="Gene3D" id="3.40.50.300">
    <property type="entry name" value="P-loop containing nucleotide triphosphate hydrolases"/>
    <property type="match status" value="1"/>
</dbReference>
<proteinExistence type="inferred from homology"/>
<feature type="non-terminal residue" evidence="10">
    <location>
        <position position="400"/>
    </location>
</feature>
<dbReference type="InterPro" id="IPR027417">
    <property type="entry name" value="P-loop_NTPase"/>
</dbReference>
<feature type="domain" description="Helicase ATP-binding" evidence="9">
    <location>
        <begin position="177"/>
        <end position="344"/>
    </location>
</feature>
<dbReference type="GO" id="GO:0005524">
    <property type="term" value="F:ATP binding"/>
    <property type="evidence" value="ECO:0007669"/>
    <property type="project" value="UniProtKB-KW"/>
</dbReference>
<dbReference type="SMART" id="SM00487">
    <property type="entry name" value="DEXDc"/>
    <property type="match status" value="1"/>
</dbReference>
<evidence type="ECO:0000256" key="6">
    <source>
        <dbReference type="ARBA" id="ARBA00022884"/>
    </source>
</evidence>
<reference evidence="10 11" key="1">
    <citation type="journal article" date="2013" name="BMC Genomics">
        <title>The miniature genome of a carnivorous plant Genlisea aurea contains a low number of genes and short non-coding sequences.</title>
        <authorList>
            <person name="Leushkin E.V."/>
            <person name="Sutormin R.A."/>
            <person name="Nabieva E.R."/>
            <person name="Penin A.A."/>
            <person name="Kondrashov A.S."/>
            <person name="Logacheva M.D."/>
        </authorList>
    </citation>
    <scope>NUCLEOTIDE SEQUENCE [LARGE SCALE GENOMIC DNA]</scope>
</reference>
<keyword evidence="3" id="KW-0378">Hydrolase</keyword>
<dbReference type="EC" id="3.6.4.13" evidence="1"/>
<sequence>GSIHGWESKLNALLSDGDCQELVSREKKDRVDFQQIADLATSRGLYSQLYAKAVVVSKVPLPDYRFDLDDKRPKREVILSPGVYSNVKAHIENFTSAKCESTDELPQSSGNGNISAEERLFDEPATVPLSEARNNILGTKCVQLLNDLRTWQASPEGRKMMEFRSSLPTYKEKNALLRAISENQVVIVSGETGCGKTTQIPQYILESEIEYLRGAMCNIICTQPRKISAISVSERIAAERGEKLGETVGYKIRLEGVKGRDTRLLFCTTGILLRRLTVDKNLKGVTHIIVDEIHERGLNEDFLLIVLKSLLPHRPDLKIILMSATLDAQLFSSYFIGSQLVQIPGFTHPVQTYFLESILEITGYQLTDSNQVDEYCTEKSWKIYKQTSKKRKSQLVSAVE</sequence>
<dbReference type="PROSITE" id="PS51192">
    <property type="entry name" value="HELICASE_ATP_BIND_1"/>
    <property type="match status" value="1"/>
</dbReference>
<keyword evidence="5" id="KW-0067">ATP-binding</keyword>
<gene>
    <name evidence="10" type="ORF">M569_11449</name>
</gene>
<evidence type="ECO:0000256" key="3">
    <source>
        <dbReference type="ARBA" id="ARBA00022801"/>
    </source>
</evidence>
<keyword evidence="11" id="KW-1185">Reference proteome</keyword>
<dbReference type="PANTHER" id="PTHR18934:SF146">
    <property type="entry name" value="DEXH-BOX ATP-DEPENDENT RNA HELICASE DEXH5, MITOCHONDRIAL"/>
    <property type="match status" value="1"/>
</dbReference>
<accession>S8CFS8</accession>
<dbReference type="Proteomes" id="UP000015453">
    <property type="component" value="Unassembled WGS sequence"/>
</dbReference>
<comment type="similarity">
    <text evidence="8">Belongs to the DExH box helicase family.</text>
</comment>
<comment type="catalytic activity">
    <reaction evidence="7">
        <text>ATP + H2O = ADP + phosphate + H(+)</text>
        <dbReference type="Rhea" id="RHEA:13065"/>
        <dbReference type="ChEBI" id="CHEBI:15377"/>
        <dbReference type="ChEBI" id="CHEBI:15378"/>
        <dbReference type="ChEBI" id="CHEBI:30616"/>
        <dbReference type="ChEBI" id="CHEBI:43474"/>
        <dbReference type="ChEBI" id="CHEBI:456216"/>
        <dbReference type="EC" id="3.6.4.13"/>
    </reaction>
</comment>
<comment type="caution">
    <text evidence="10">The sequence shown here is derived from an EMBL/GenBank/DDBJ whole genome shotgun (WGS) entry which is preliminary data.</text>
</comment>
<evidence type="ECO:0000256" key="4">
    <source>
        <dbReference type="ARBA" id="ARBA00022806"/>
    </source>
</evidence>
<dbReference type="PANTHER" id="PTHR18934">
    <property type="entry name" value="ATP-DEPENDENT RNA HELICASE"/>
    <property type="match status" value="1"/>
</dbReference>
<evidence type="ECO:0000256" key="8">
    <source>
        <dbReference type="ARBA" id="ARBA00060772"/>
    </source>
</evidence>
<keyword evidence="4" id="KW-0347">Helicase</keyword>
<evidence type="ECO:0000259" key="9">
    <source>
        <dbReference type="PROSITE" id="PS51192"/>
    </source>
</evidence>
<organism evidence="10 11">
    <name type="scientific">Genlisea aurea</name>
    <dbReference type="NCBI Taxonomy" id="192259"/>
    <lineage>
        <taxon>Eukaryota</taxon>
        <taxon>Viridiplantae</taxon>
        <taxon>Streptophyta</taxon>
        <taxon>Embryophyta</taxon>
        <taxon>Tracheophyta</taxon>
        <taxon>Spermatophyta</taxon>
        <taxon>Magnoliopsida</taxon>
        <taxon>eudicotyledons</taxon>
        <taxon>Gunneridae</taxon>
        <taxon>Pentapetalae</taxon>
        <taxon>asterids</taxon>
        <taxon>lamiids</taxon>
        <taxon>Lamiales</taxon>
        <taxon>Lentibulariaceae</taxon>
        <taxon>Genlisea</taxon>
    </lineage>
</organism>
<dbReference type="GO" id="GO:0003723">
    <property type="term" value="F:RNA binding"/>
    <property type="evidence" value="ECO:0007669"/>
    <property type="project" value="UniProtKB-KW"/>
</dbReference>
<dbReference type="AlphaFoldDB" id="S8CFS8"/>
<dbReference type="OrthoDB" id="1744729at2759"/>
<dbReference type="GO" id="GO:0016787">
    <property type="term" value="F:hydrolase activity"/>
    <property type="evidence" value="ECO:0007669"/>
    <property type="project" value="UniProtKB-KW"/>
</dbReference>
<dbReference type="EMBL" id="AUSU01005552">
    <property type="protein sequence ID" value="EPS63336.1"/>
    <property type="molecule type" value="Genomic_DNA"/>
</dbReference>
<protein>
    <recommendedName>
        <fullName evidence="1">RNA helicase</fullName>
        <ecNumber evidence="1">3.6.4.13</ecNumber>
    </recommendedName>
</protein>
<evidence type="ECO:0000313" key="11">
    <source>
        <dbReference type="Proteomes" id="UP000015453"/>
    </source>
</evidence>
<evidence type="ECO:0000256" key="5">
    <source>
        <dbReference type="ARBA" id="ARBA00022840"/>
    </source>
</evidence>
<dbReference type="SUPFAM" id="SSF52540">
    <property type="entry name" value="P-loop containing nucleoside triphosphate hydrolases"/>
    <property type="match status" value="1"/>
</dbReference>